<proteinExistence type="predicted"/>
<accession>A0A9Q3JCT6</accession>
<sequence length="144" mass="16787">MTNTYKQALQSDRKQQWMNAINNELENMNKLKVWDIIEIREDYKLIPTTWVFNIKKNHLNKVTEYKARLCAQGFAQTLGIDVHKTYTPTGRLNSLTTLIAFASHRNLKFHQINIKSAFLNAPLSETIYLASPQELGIDKRKYCL</sequence>
<dbReference type="AlphaFoldDB" id="A0A9Q3JCT6"/>
<dbReference type="InterPro" id="IPR013103">
    <property type="entry name" value="RVT_2"/>
</dbReference>
<feature type="domain" description="Reverse transcriptase Ty1/copia-type" evidence="1">
    <location>
        <begin position="32"/>
        <end position="139"/>
    </location>
</feature>
<dbReference type="Pfam" id="PF07727">
    <property type="entry name" value="RVT_2"/>
    <property type="match status" value="1"/>
</dbReference>
<dbReference type="Proteomes" id="UP000765509">
    <property type="component" value="Unassembled WGS sequence"/>
</dbReference>
<gene>
    <name evidence="2" type="ORF">O181_099498</name>
</gene>
<protein>
    <recommendedName>
        <fullName evidence="1">Reverse transcriptase Ty1/copia-type domain-containing protein</fullName>
    </recommendedName>
</protein>
<dbReference type="EMBL" id="AVOT02068602">
    <property type="protein sequence ID" value="MBW0559783.1"/>
    <property type="molecule type" value="Genomic_DNA"/>
</dbReference>
<organism evidence="2 3">
    <name type="scientific">Austropuccinia psidii MF-1</name>
    <dbReference type="NCBI Taxonomy" id="1389203"/>
    <lineage>
        <taxon>Eukaryota</taxon>
        <taxon>Fungi</taxon>
        <taxon>Dikarya</taxon>
        <taxon>Basidiomycota</taxon>
        <taxon>Pucciniomycotina</taxon>
        <taxon>Pucciniomycetes</taxon>
        <taxon>Pucciniales</taxon>
        <taxon>Sphaerophragmiaceae</taxon>
        <taxon>Austropuccinia</taxon>
    </lineage>
</organism>
<reference evidence="2" key="1">
    <citation type="submission" date="2021-03" db="EMBL/GenBank/DDBJ databases">
        <title>Draft genome sequence of rust myrtle Austropuccinia psidii MF-1, a brazilian biotype.</title>
        <authorList>
            <person name="Quecine M.C."/>
            <person name="Pachon D.M.R."/>
            <person name="Bonatelli M.L."/>
            <person name="Correr F.H."/>
            <person name="Franceschini L.M."/>
            <person name="Leite T.F."/>
            <person name="Margarido G.R.A."/>
            <person name="Almeida C.A."/>
            <person name="Ferrarezi J.A."/>
            <person name="Labate C.A."/>
        </authorList>
    </citation>
    <scope>NUCLEOTIDE SEQUENCE</scope>
    <source>
        <strain evidence="2">MF-1</strain>
    </source>
</reference>
<evidence type="ECO:0000259" key="1">
    <source>
        <dbReference type="Pfam" id="PF07727"/>
    </source>
</evidence>
<keyword evidence="3" id="KW-1185">Reference proteome</keyword>
<comment type="caution">
    <text evidence="2">The sequence shown here is derived from an EMBL/GenBank/DDBJ whole genome shotgun (WGS) entry which is preliminary data.</text>
</comment>
<dbReference type="OrthoDB" id="4092852at2759"/>
<evidence type="ECO:0000313" key="3">
    <source>
        <dbReference type="Proteomes" id="UP000765509"/>
    </source>
</evidence>
<name>A0A9Q3JCT6_9BASI</name>
<evidence type="ECO:0000313" key="2">
    <source>
        <dbReference type="EMBL" id="MBW0559783.1"/>
    </source>
</evidence>